<keyword evidence="2" id="KW-1185">Reference proteome</keyword>
<proteinExistence type="predicted"/>
<reference evidence="1 2" key="1">
    <citation type="submission" date="2015-02" db="EMBL/GenBank/DDBJ databases">
        <title>Draft genome of a novel marine cyanobacterium (Chroococcales) isolated from South Atlantic Ocean.</title>
        <authorList>
            <person name="Rigonato J."/>
            <person name="Alvarenga D.O."/>
            <person name="Branco L.H."/>
            <person name="Varani A.M."/>
            <person name="Brandini F.P."/>
            <person name="Fiore M.F."/>
        </authorList>
    </citation>
    <scope>NUCLEOTIDE SEQUENCE [LARGE SCALE GENOMIC DNA]</scope>
    <source>
        <strain evidence="1 2">CENA595</strain>
    </source>
</reference>
<dbReference type="STRING" id="1618023.UH38_16275"/>
<organism evidence="1 2">
    <name type="scientific">Aliterella atlantica CENA595</name>
    <dbReference type="NCBI Taxonomy" id="1618023"/>
    <lineage>
        <taxon>Bacteria</taxon>
        <taxon>Bacillati</taxon>
        <taxon>Cyanobacteriota</taxon>
        <taxon>Cyanophyceae</taxon>
        <taxon>Chroococcidiopsidales</taxon>
        <taxon>Aliterellaceae</taxon>
        <taxon>Aliterella</taxon>
    </lineage>
</organism>
<dbReference type="PATRIC" id="fig|1618023.3.peg.295"/>
<dbReference type="RefSeq" id="WP_045055761.1">
    <property type="nucleotide sequence ID" value="NZ_CAWMDP010000005.1"/>
</dbReference>
<dbReference type="AlphaFoldDB" id="A0A0D8ZQ10"/>
<keyword evidence="1" id="KW-0255">Endonuclease</keyword>
<dbReference type="EMBL" id="JYON01000018">
    <property type="protein sequence ID" value="KJH70810.1"/>
    <property type="molecule type" value="Genomic_DNA"/>
</dbReference>
<accession>A0A0D8ZQ10</accession>
<keyword evidence="1" id="KW-0540">Nuclease</keyword>
<name>A0A0D8ZQ10_9CYAN</name>
<evidence type="ECO:0000313" key="1">
    <source>
        <dbReference type="EMBL" id="KJH70810.1"/>
    </source>
</evidence>
<evidence type="ECO:0000313" key="2">
    <source>
        <dbReference type="Proteomes" id="UP000032452"/>
    </source>
</evidence>
<gene>
    <name evidence="1" type="ORF">UH38_16275</name>
</gene>
<protein>
    <submittedName>
        <fullName evidence="1">Restriction endonuclease NspV</fullName>
    </submittedName>
</protein>
<dbReference type="Proteomes" id="UP000032452">
    <property type="component" value="Unassembled WGS sequence"/>
</dbReference>
<comment type="caution">
    <text evidence="1">The sequence shown here is derived from an EMBL/GenBank/DDBJ whole genome shotgun (WGS) entry which is preliminary data.</text>
</comment>
<keyword evidence="1" id="KW-0378">Hydrolase</keyword>
<sequence>MPILTVETLCAEAAIFSAAESRHPEPLLYGVTDGKAVGTYIKQKFRLYLKAKYEFLEGNSASGIDFPGLLVDVKVTSVRQSQSSCPFKSARQKIFGLGYSLIVFVYDKTDDSTNRTATLRVLHTIYVTAERTADFQMTRGIRNILANEGNKDDLIAFMLDRNLPVDEIEAANIADEILMAPPVQGFLTISNALQWRLQYSRVIERAGQEEGIFAVYKSVL</sequence>
<dbReference type="GO" id="GO:0004519">
    <property type="term" value="F:endonuclease activity"/>
    <property type="evidence" value="ECO:0007669"/>
    <property type="project" value="UniProtKB-KW"/>
</dbReference>
<dbReference type="REBASE" id="113162">
    <property type="entry name" value="Ccy595ORF16280P"/>
</dbReference>
<dbReference type="OrthoDB" id="9796209at2"/>